<keyword evidence="2" id="KW-0732">Signal</keyword>
<dbReference type="InterPro" id="IPR016187">
    <property type="entry name" value="CTDL_fold"/>
</dbReference>
<dbReference type="Pfam" id="PF00059">
    <property type="entry name" value="Lectin_C"/>
    <property type="match status" value="1"/>
</dbReference>
<dbReference type="Proteomes" id="UP001221411">
    <property type="component" value="Unassembled WGS sequence"/>
</dbReference>
<dbReference type="PROSITE" id="PS50041">
    <property type="entry name" value="C_TYPE_LECTIN_2"/>
    <property type="match status" value="1"/>
</dbReference>
<evidence type="ECO:0000313" key="5">
    <source>
        <dbReference type="Proteomes" id="UP001221411"/>
    </source>
</evidence>
<feature type="chain" id="PRO_5045957873" evidence="2">
    <location>
        <begin position="26"/>
        <end position="233"/>
    </location>
</feature>
<dbReference type="Gene3D" id="3.10.100.10">
    <property type="entry name" value="Mannose-Binding Protein A, subunit A"/>
    <property type="match status" value="1"/>
</dbReference>
<dbReference type="SMART" id="SM00034">
    <property type="entry name" value="CLECT"/>
    <property type="match status" value="1"/>
</dbReference>
<dbReference type="SUPFAM" id="SSF56436">
    <property type="entry name" value="C-type lectin-like"/>
    <property type="match status" value="1"/>
</dbReference>
<dbReference type="RefSeq" id="WP_271920208.1">
    <property type="nucleotide sequence ID" value="NZ_JAQNDO010000001.1"/>
</dbReference>
<dbReference type="InterPro" id="IPR001304">
    <property type="entry name" value="C-type_lectin-like"/>
</dbReference>
<gene>
    <name evidence="4" type="ORF">POL67_22245</name>
</gene>
<feature type="domain" description="C-type lectin" evidence="3">
    <location>
        <begin position="79"/>
        <end position="180"/>
    </location>
</feature>
<feature type="region of interest" description="Disordered" evidence="1">
    <location>
        <begin position="204"/>
        <end position="233"/>
    </location>
</feature>
<evidence type="ECO:0000259" key="3">
    <source>
        <dbReference type="PROSITE" id="PS50041"/>
    </source>
</evidence>
<feature type="signal peptide" evidence="2">
    <location>
        <begin position="1"/>
        <end position="25"/>
    </location>
</feature>
<reference evidence="4 5" key="1">
    <citation type="submission" date="2022-11" db="EMBL/GenBank/DDBJ databases">
        <title>Minimal conservation of predation-associated metabolite biosynthetic gene clusters underscores biosynthetic potential of Myxococcota including descriptions for ten novel species: Archangium lansinium sp. nov., Myxococcus landrumus sp. nov., Nannocystis bai.</title>
        <authorList>
            <person name="Ahearne A."/>
            <person name="Stevens C."/>
            <person name="Dowd S."/>
        </authorList>
    </citation>
    <scope>NUCLEOTIDE SEQUENCE [LARGE SCALE GENOMIC DNA]</scope>
    <source>
        <strain evidence="4 5">RJM3</strain>
    </source>
</reference>
<keyword evidence="5" id="KW-1185">Reference proteome</keyword>
<dbReference type="PANTHER" id="PTHR22803">
    <property type="entry name" value="MANNOSE, PHOSPHOLIPASE, LECTIN RECEPTOR RELATED"/>
    <property type="match status" value="1"/>
</dbReference>
<dbReference type="CDD" id="cd00037">
    <property type="entry name" value="CLECT"/>
    <property type="match status" value="1"/>
</dbReference>
<evidence type="ECO:0000256" key="2">
    <source>
        <dbReference type="SAM" id="SignalP"/>
    </source>
</evidence>
<protein>
    <submittedName>
        <fullName evidence="4">C-type lectin domain-containing protein</fullName>
    </submittedName>
</protein>
<evidence type="ECO:0000256" key="1">
    <source>
        <dbReference type="SAM" id="MobiDB-lite"/>
    </source>
</evidence>
<dbReference type="InterPro" id="IPR016186">
    <property type="entry name" value="C-type_lectin-like/link_sf"/>
</dbReference>
<feature type="compositionally biased region" description="Basic and acidic residues" evidence="1">
    <location>
        <begin position="223"/>
        <end position="233"/>
    </location>
</feature>
<dbReference type="EMBL" id="JAQNDO010000001">
    <property type="protein sequence ID" value="MDC0744068.1"/>
    <property type="molecule type" value="Genomic_DNA"/>
</dbReference>
<proteinExistence type="predicted"/>
<evidence type="ECO:0000313" key="4">
    <source>
        <dbReference type="EMBL" id="MDC0744068.1"/>
    </source>
</evidence>
<organism evidence="4 5">
    <name type="scientific">Polyangium mundeleinium</name>
    <dbReference type="NCBI Taxonomy" id="2995306"/>
    <lineage>
        <taxon>Bacteria</taxon>
        <taxon>Pseudomonadati</taxon>
        <taxon>Myxococcota</taxon>
        <taxon>Polyangia</taxon>
        <taxon>Polyangiales</taxon>
        <taxon>Polyangiaceae</taxon>
        <taxon>Polyangium</taxon>
    </lineage>
</organism>
<dbReference type="InterPro" id="IPR050111">
    <property type="entry name" value="C-type_lectin/snaclec_domain"/>
</dbReference>
<name>A0ABT5EQF0_9BACT</name>
<comment type="caution">
    <text evidence="4">The sequence shown here is derived from an EMBL/GenBank/DDBJ whole genome shotgun (WGS) entry which is preliminary data.</text>
</comment>
<accession>A0ABT5EQF0</accession>
<sequence length="233" mass="25684">MLSTTRVFRSSLRSLLLAAPLVLCAAPIAGCFADAGAENEGFTDEDPQALVTETCNGVDDDGDERIDEDGICDCQTYVQGGHEYRVCQDQLDHAKAQAMCEGRGYGLARIENLPENTFLQPFAVGTQGYWIDLHDRVTEGDYRWSNGFSASFLNWSTDEPNNANNEDCGMMWDKLIWYDEEFHACFTTGKDGKRVEVPCDESMNAPFETQSVPPDLGCTTPDDCDRSAGDTNG</sequence>